<dbReference type="STRING" id="8154.ENSACLP00000040104"/>
<dbReference type="GO" id="GO:0003677">
    <property type="term" value="F:DNA binding"/>
    <property type="evidence" value="ECO:0007669"/>
    <property type="project" value="InterPro"/>
</dbReference>
<dbReference type="Proteomes" id="UP000265100">
    <property type="component" value="Chromosome 23"/>
</dbReference>
<dbReference type="InterPro" id="IPR002492">
    <property type="entry name" value="Transposase_Tc1-like"/>
</dbReference>
<dbReference type="GO" id="GO:0006313">
    <property type="term" value="P:DNA transposition"/>
    <property type="evidence" value="ECO:0007669"/>
    <property type="project" value="InterPro"/>
</dbReference>
<name>A0A3P8REU3_ASTCA</name>
<dbReference type="GO" id="GO:0015074">
    <property type="term" value="P:DNA integration"/>
    <property type="evidence" value="ECO:0007669"/>
    <property type="project" value="InterPro"/>
</dbReference>
<dbReference type="Ensembl" id="ENSACLT00000041047.2">
    <property type="protein sequence ID" value="ENSACLP00000040104.2"/>
    <property type="gene ID" value="ENSACLG00000027026.2"/>
</dbReference>
<accession>A0A3P8REU3</accession>
<dbReference type="GeneTree" id="ENSGT00940000176997"/>
<evidence type="ECO:0000313" key="4">
    <source>
        <dbReference type="Proteomes" id="UP000265100"/>
    </source>
</evidence>
<reference evidence="4" key="2">
    <citation type="submission" date="2023-03" db="EMBL/GenBank/DDBJ databases">
        <authorList>
            <consortium name="Wellcome Sanger Institute Data Sharing"/>
        </authorList>
    </citation>
    <scope>NUCLEOTIDE SEQUENCE [LARGE SCALE GENOMIC DNA]</scope>
</reference>
<dbReference type="OMA" id="NNWSSTI"/>
<dbReference type="Pfam" id="PF01498">
    <property type="entry name" value="HTH_Tnp_Tc3_2"/>
    <property type="match status" value="1"/>
</dbReference>
<sequence>MYISELYKKLRAAASVRAAIFTMKRHSEPGANSDRKRSGRPRATPEADVKFRRVNSLRDRGLTVQQLQAQLNSGHSKQVSASAVKRRLCAVSLTGHVAERKPLLRSQNKTKRLAWTMKRHHWTTEDWKTCIECEAPRPKIYHCILSSLSTSAVQIDRTLLSENCIKSNT</sequence>
<reference evidence="3" key="3">
    <citation type="submission" date="2025-08" db="UniProtKB">
        <authorList>
            <consortium name="Ensembl"/>
        </authorList>
    </citation>
    <scope>IDENTIFICATION</scope>
</reference>
<feature type="domain" description="Transposase Tc1-like" evidence="2">
    <location>
        <begin position="58"/>
        <end position="117"/>
    </location>
</feature>
<protein>
    <recommendedName>
        <fullName evidence="2">Transposase Tc1-like domain-containing protein</fullName>
    </recommendedName>
</protein>
<feature type="region of interest" description="Disordered" evidence="1">
    <location>
        <begin position="26"/>
        <end position="47"/>
    </location>
</feature>
<reference evidence="3" key="4">
    <citation type="submission" date="2025-09" db="UniProtKB">
        <authorList>
            <consortium name="Ensembl"/>
        </authorList>
    </citation>
    <scope>IDENTIFICATION</scope>
</reference>
<evidence type="ECO:0000259" key="2">
    <source>
        <dbReference type="Pfam" id="PF01498"/>
    </source>
</evidence>
<evidence type="ECO:0000256" key="1">
    <source>
        <dbReference type="SAM" id="MobiDB-lite"/>
    </source>
</evidence>
<feature type="compositionally biased region" description="Basic and acidic residues" evidence="1">
    <location>
        <begin position="26"/>
        <end position="36"/>
    </location>
</feature>
<organism evidence="3 4">
    <name type="scientific">Astatotilapia calliptera</name>
    <name type="common">Eastern happy</name>
    <name type="synonym">Chromis callipterus</name>
    <dbReference type="NCBI Taxonomy" id="8154"/>
    <lineage>
        <taxon>Eukaryota</taxon>
        <taxon>Metazoa</taxon>
        <taxon>Chordata</taxon>
        <taxon>Craniata</taxon>
        <taxon>Vertebrata</taxon>
        <taxon>Euteleostomi</taxon>
        <taxon>Actinopterygii</taxon>
        <taxon>Neopterygii</taxon>
        <taxon>Teleostei</taxon>
        <taxon>Neoteleostei</taxon>
        <taxon>Acanthomorphata</taxon>
        <taxon>Ovalentaria</taxon>
        <taxon>Cichlomorphae</taxon>
        <taxon>Cichliformes</taxon>
        <taxon>Cichlidae</taxon>
        <taxon>African cichlids</taxon>
        <taxon>Pseudocrenilabrinae</taxon>
        <taxon>Haplochromini</taxon>
        <taxon>Astatotilapia</taxon>
    </lineage>
</organism>
<proteinExistence type="predicted"/>
<evidence type="ECO:0000313" key="3">
    <source>
        <dbReference type="Ensembl" id="ENSACLP00000040104.2"/>
    </source>
</evidence>
<dbReference type="Bgee" id="ENSACLG00000027026">
    <property type="expression patterns" value="Expressed in liver and 2 other cell types or tissues"/>
</dbReference>
<reference evidence="3 4" key="1">
    <citation type="submission" date="2018-05" db="EMBL/GenBank/DDBJ databases">
        <authorList>
            <person name="Datahose"/>
        </authorList>
    </citation>
    <scope>NUCLEOTIDE SEQUENCE</scope>
</reference>
<keyword evidence="4" id="KW-1185">Reference proteome</keyword>
<dbReference type="AlphaFoldDB" id="A0A3P8REU3"/>